<sequence>MARANLATAAAGPGAAPRCGACGQAVGAVAPAEAARYDCAAAGCRCSGLTNVELLDHCVVSGHAPDTFEGQCEACGRRRLLRGAEAAAAFRGSWVPGWHRRQARLLALNGAADSAGSSGGSSTEDG</sequence>
<dbReference type="AlphaFoldDB" id="A0A2V0PDU6"/>
<reference evidence="1 2" key="1">
    <citation type="journal article" date="2018" name="Sci. Rep.">
        <title>Raphidocelis subcapitata (=Pseudokirchneriella subcapitata) provides an insight into genome evolution and environmental adaptations in the Sphaeropleales.</title>
        <authorList>
            <person name="Suzuki S."/>
            <person name="Yamaguchi H."/>
            <person name="Nakajima N."/>
            <person name="Kawachi M."/>
        </authorList>
    </citation>
    <scope>NUCLEOTIDE SEQUENCE [LARGE SCALE GENOMIC DNA]</scope>
    <source>
        <strain evidence="1 2">NIES-35</strain>
    </source>
</reference>
<gene>
    <name evidence="1" type="ORF">Rsub_11127</name>
</gene>
<keyword evidence="2" id="KW-1185">Reference proteome</keyword>
<name>A0A2V0PDU6_9CHLO</name>
<evidence type="ECO:0000313" key="2">
    <source>
        <dbReference type="Proteomes" id="UP000247498"/>
    </source>
</evidence>
<dbReference type="InParanoid" id="A0A2V0PDU6"/>
<proteinExistence type="predicted"/>
<evidence type="ECO:0000313" key="1">
    <source>
        <dbReference type="EMBL" id="GBF98016.1"/>
    </source>
</evidence>
<dbReference type="EMBL" id="BDRX01000114">
    <property type="protein sequence ID" value="GBF98016.1"/>
    <property type="molecule type" value="Genomic_DNA"/>
</dbReference>
<dbReference type="Proteomes" id="UP000247498">
    <property type="component" value="Unassembled WGS sequence"/>
</dbReference>
<accession>A0A2V0PDU6</accession>
<comment type="caution">
    <text evidence="1">The sequence shown here is derived from an EMBL/GenBank/DDBJ whole genome shotgun (WGS) entry which is preliminary data.</text>
</comment>
<organism evidence="1 2">
    <name type="scientific">Raphidocelis subcapitata</name>
    <dbReference type="NCBI Taxonomy" id="307507"/>
    <lineage>
        <taxon>Eukaryota</taxon>
        <taxon>Viridiplantae</taxon>
        <taxon>Chlorophyta</taxon>
        <taxon>core chlorophytes</taxon>
        <taxon>Chlorophyceae</taxon>
        <taxon>CS clade</taxon>
        <taxon>Sphaeropleales</taxon>
        <taxon>Selenastraceae</taxon>
        <taxon>Raphidocelis</taxon>
    </lineage>
</organism>
<protein>
    <submittedName>
        <fullName evidence="1">Uncharacterized protein</fullName>
    </submittedName>
</protein>